<dbReference type="AlphaFoldDB" id="G0V1H5"/>
<feature type="signal peptide" evidence="2">
    <location>
        <begin position="1"/>
        <end position="29"/>
    </location>
</feature>
<feature type="chain" id="PRO_5003410743" description="Secreted protein" evidence="2">
    <location>
        <begin position="30"/>
        <end position="129"/>
    </location>
</feature>
<sequence>MSTRSHRSGLERYAVLLLLFFLYVKKKTGDERAINKSVQKNTGGGSSPPLGSCCYAWKFKQKRREPEASRYHALRRGVRVVGKTRDMTAWRVKQVGNINGDAICPEPHKQNAATAAQKEEETNKTVTTC</sequence>
<gene>
    <name evidence="3" type="ORF">TCIL3000_11_9630</name>
</gene>
<evidence type="ECO:0000256" key="1">
    <source>
        <dbReference type="SAM" id="MobiDB-lite"/>
    </source>
</evidence>
<name>G0V1H5_TRYCI</name>
<feature type="region of interest" description="Disordered" evidence="1">
    <location>
        <begin position="101"/>
        <end position="129"/>
    </location>
</feature>
<evidence type="ECO:0008006" key="4">
    <source>
        <dbReference type="Google" id="ProtNLM"/>
    </source>
</evidence>
<reference evidence="3" key="1">
    <citation type="journal article" date="2012" name="Proc. Natl. Acad. Sci. U.S.A.">
        <title>Antigenic diversity is generated by distinct evolutionary mechanisms in African trypanosome species.</title>
        <authorList>
            <person name="Jackson A.P."/>
            <person name="Berry A."/>
            <person name="Aslett M."/>
            <person name="Allison H.C."/>
            <person name="Burton P."/>
            <person name="Vavrova-Anderson J."/>
            <person name="Brown R."/>
            <person name="Browne H."/>
            <person name="Corton N."/>
            <person name="Hauser H."/>
            <person name="Gamble J."/>
            <person name="Gilderthorp R."/>
            <person name="Marcello L."/>
            <person name="McQuillan J."/>
            <person name="Otto T.D."/>
            <person name="Quail M.A."/>
            <person name="Sanders M.J."/>
            <person name="van Tonder A."/>
            <person name="Ginger M.L."/>
            <person name="Field M.C."/>
            <person name="Barry J.D."/>
            <person name="Hertz-Fowler C."/>
            <person name="Berriman M."/>
        </authorList>
    </citation>
    <scope>NUCLEOTIDE SEQUENCE</scope>
    <source>
        <strain evidence="3">IL3000</strain>
    </source>
</reference>
<keyword evidence="2" id="KW-0732">Signal</keyword>
<protein>
    <recommendedName>
        <fullName evidence="4">Secreted protein</fullName>
    </recommendedName>
</protein>
<dbReference type="EMBL" id="HE575324">
    <property type="protein sequence ID" value="CCC95496.1"/>
    <property type="molecule type" value="Genomic_DNA"/>
</dbReference>
<organism evidence="3">
    <name type="scientific">Trypanosoma congolense (strain IL3000)</name>
    <dbReference type="NCBI Taxonomy" id="1068625"/>
    <lineage>
        <taxon>Eukaryota</taxon>
        <taxon>Discoba</taxon>
        <taxon>Euglenozoa</taxon>
        <taxon>Kinetoplastea</taxon>
        <taxon>Metakinetoplastina</taxon>
        <taxon>Trypanosomatida</taxon>
        <taxon>Trypanosomatidae</taxon>
        <taxon>Trypanosoma</taxon>
        <taxon>Nannomonas</taxon>
    </lineage>
</organism>
<accession>G0V1H5</accession>
<proteinExistence type="predicted"/>
<evidence type="ECO:0000256" key="2">
    <source>
        <dbReference type="SAM" id="SignalP"/>
    </source>
</evidence>
<evidence type="ECO:0000313" key="3">
    <source>
        <dbReference type="EMBL" id="CCC95496.1"/>
    </source>
</evidence>